<keyword evidence="2" id="KW-1185">Reference proteome</keyword>
<dbReference type="eggNOG" id="ENOG502ZCH9">
    <property type="taxonomic scope" value="Bacteria"/>
</dbReference>
<dbReference type="Proteomes" id="UP000001035">
    <property type="component" value="Chromosome 3"/>
</dbReference>
<dbReference type="EMBL" id="AM747722">
    <property type="protein sequence ID" value="CAR57596.1"/>
    <property type="molecule type" value="Genomic_DNA"/>
</dbReference>
<organism evidence="1 2">
    <name type="scientific">Burkholderia cenocepacia (strain ATCC BAA-245 / DSM 16553 / LMG 16656 / NCTC 13227 / J2315 / CF5610)</name>
    <name type="common">Burkholderia cepacia (strain J2315)</name>
    <dbReference type="NCBI Taxonomy" id="216591"/>
    <lineage>
        <taxon>Bacteria</taxon>
        <taxon>Pseudomonadati</taxon>
        <taxon>Pseudomonadota</taxon>
        <taxon>Betaproteobacteria</taxon>
        <taxon>Burkholderiales</taxon>
        <taxon>Burkholderiaceae</taxon>
        <taxon>Burkholderia</taxon>
        <taxon>Burkholderia cepacia complex</taxon>
    </lineage>
</organism>
<accession>B4EP53</accession>
<evidence type="ECO:0008006" key="3">
    <source>
        <dbReference type="Google" id="ProtNLM"/>
    </source>
</evidence>
<proteinExistence type="predicted"/>
<protein>
    <recommendedName>
        <fullName evidence="3">Zinc-ribbon domain-containing protein</fullName>
    </recommendedName>
</protein>
<reference evidence="1 2" key="1">
    <citation type="journal article" date="2009" name="J. Bacteriol.">
        <title>The genome of Burkholderia cenocepacia J2315, an epidemic pathogen of cystic fibrosis patients.</title>
        <authorList>
            <person name="Holden M.T."/>
            <person name="Seth-Smith H.M."/>
            <person name="Crossman L.C."/>
            <person name="Sebaihia M."/>
            <person name="Bentley S.D."/>
            <person name="Cerdeno-Tarraga A.M."/>
            <person name="Thomson N.R."/>
            <person name="Bason N."/>
            <person name="Quail M.A."/>
            <person name="Sharp S."/>
            <person name="Cherevach I."/>
            <person name="Churcher C."/>
            <person name="Goodhead I."/>
            <person name="Hauser H."/>
            <person name="Holroyd N."/>
            <person name="Mungall K."/>
            <person name="Scott P."/>
            <person name="Walker D."/>
            <person name="White B."/>
            <person name="Rose H."/>
            <person name="Iversen P."/>
            <person name="Mil-Homens D."/>
            <person name="Rocha E.P."/>
            <person name="Fialho A.M."/>
            <person name="Baldwin A."/>
            <person name="Dowson C."/>
            <person name="Barrell B.G."/>
            <person name="Govan J.R."/>
            <person name="Vandamme P."/>
            <person name="Hart C.A."/>
            <person name="Mahenthiralingam E."/>
            <person name="Parkhill J."/>
        </authorList>
    </citation>
    <scope>NUCLEOTIDE SEQUENCE [LARGE SCALE GENOMIC DNA]</scope>
    <source>
        <strain evidence="2">ATCC BAA-245 / DSM 16553 / LMG 16656 / NCTC 13227 / J2315 / CF5610</strain>
    </source>
</reference>
<evidence type="ECO:0000313" key="2">
    <source>
        <dbReference type="Proteomes" id="UP000001035"/>
    </source>
</evidence>
<dbReference type="AlphaFoldDB" id="B4EP53"/>
<name>B4EP53_BURCJ</name>
<gene>
    <name evidence="1" type="ORF">BCAS0661A</name>
</gene>
<evidence type="ECO:0000313" key="1">
    <source>
        <dbReference type="EMBL" id="CAR57596.1"/>
    </source>
</evidence>
<dbReference type="KEGG" id="bcj:BCAS0661A"/>
<dbReference type="HOGENOM" id="CLU_046390_0_0_4"/>
<sequence>MRIIHRGGRLLGLYARVRQRKEFSGAATLSLDQLKRMREALRPYGLKLLESEWKGWHAQYRFRCRKGHESSRCGSYLFYTMVQCPTCRVDEVLRQIHQLARQAGGRCLSEQYAGRGLPLQFVCKAGHVFEKTAENLRKGSWCVLCARAQHSRRMADPDGMTRMRGAAKARGGKCLSTGYTKLTERYRFRCALGHEWETSGTEIVRGAWCRICSDREKVHAYRHKDGLPRLRERAKSHGGVCLSKVYEGSKAYYRFRCGADHEWETQGARIFRGAWCPECQREAMRFGIERMRQRARELGGRCLSETYRNAATRLEWECEYGHRWEAAPAAVVRGHWCPVCSRDASRLGLDLMKNIALERGGKCISATYVNSATRLEWECARGHRWLATPNTIRRGHWCARCYFISITTTEETRRKRRHEAVGR</sequence>